<dbReference type="Pfam" id="PF12796">
    <property type="entry name" value="Ank_2"/>
    <property type="match status" value="1"/>
</dbReference>
<dbReference type="Proteomes" id="UP000435649">
    <property type="component" value="Unassembled WGS sequence"/>
</dbReference>
<sequence>MGPPSIPEIKRGAELILGSGTRIDACDILGQTALMYAAKRGNLELVRLLLAAGADASLKDVFGKDALVHAGSEKIREAISASRAVSPPQASARK</sequence>
<evidence type="ECO:0000256" key="3">
    <source>
        <dbReference type="PROSITE-ProRule" id="PRU00023"/>
    </source>
</evidence>
<reference evidence="4 5" key="1">
    <citation type="submission" date="2019-08" db="EMBL/GenBank/DDBJ databases">
        <title>In-depth cultivation of the pig gut microbiome towards novel bacterial diversity and tailored functional studies.</title>
        <authorList>
            <person name="Wylensek D."/>
            <person name="Hitch T.C.A."/>
            <person name="Clavel T."/>
        </authorList>
    </citation>
    <scope>NUCLEOTIDE SEQUENCE [LARGE SCALE GENOMIC DNA]</scope>
    <source>
        <strain evidence="4 5">BBE-744-WT-12</strain>
    </source>
</reference>
<dbReference type="SMART" id="SM00248">
    <property type="entry name" value="ANK"/>
    <property type="match status" value="1"/>
</dbReference>
<dbReference type="InterPro" id="IPR036770">
    <property type="entry name" value="Ankyrin_rpt-contain_sf"/>
</dbReference>
<evidence type="ECO:0000313" key="4">
    <source>
        <dbReference type="EMBL" id="MST97758.1"/>
    </source>
</evidence>
<evidence type="ECO:0000256" key="2">
    <source>
        <dbReference type="ARBA" id="ARBA00023043"/>
    </source>
</evidence>
<dbReference type="PROSITE" id="PS50297">
    <property type="entry name" value="ANK_REP_REGION"/>
    <property type="match status" value="1"/>
</dbReference>
<dbReference type="SUPFAM" id="SSF48403">
    <property type="entry name" value="Ankyrin repeat"/>
    <property type="match status" value="1"/>
</dbReference>
<dbReference type="InterPro" id="IPR002110">
    <property type="entry name" value="Ankyrin_rpt"/>
</dbReference>
<feature type="repeat" description="ANK" evidence="3">
    <location>
        <begin position="29"/>
        <end position="61"/>
    </location>
</feature>
<dbReference type="AlphaFoldDB" id="A0A844G5J3"/>
<accession>A0A844G5J3</accession>
<protein>
    <submittedName>
        <fullName evidence="4">Ankyrin repeat domain-containing protein</fullName>
    </submittedName>
</protein>
<evidence type="ECO:0000313" key="5">
    <source>
        <dbReference type="Proteomes" id="UP000435649"/>
    </source>
</evidence>
<organism evidence="4 5">
    <name type="scientific">Victivallis lenta</name>
    <dbReference type="NCBI Taxonomy" id="2606640"/>
    <lineage>
        <taxon>Bacteria</taxon>
        <taxon>Pseudomonadati</taxon>
        <taxon>Lentisphaerota</taxon>
        <taxon>Lentisphaeria</taxon>
        <taxon>Victivallales</taxon>
        <taxon>Victivallaceae</taxon>
        <taxon>Victivallis</taxon>
    </lineage>
</organism>
<dbReference type="Gene3D" id="1.25.40.20">
    <property type="entry name" value="Ankyrin repeat-containing domain"/>
    <property type="match status" value="1"/>
</dbReference>
<keyword evidence="2 3" id="KW-0040">ANK repeat</keyword>
<dbReference type="PROSITE" id="PS50088">
    <property type="entry name" value="ANK_REPEAT"/>
    <property type="match status" value="1"/>
</dbReference>
<proteinExistence type="predicted"/>
<dbReference type="PANTHER" id="PTHR24173">
    <property type="entry name" value="ANKYRIN REPEAT CONTAINING"/>
    <property type="match status" value="1"/>
</dbReference>
<dbReference type="EMBL" id="VUNS01000012">
    <property type="protein sequence ID" value="MST97758.1"/>
    <property type="molecule type" value="Genomic_DNA"/>
</dbReference>
<keyword evidence="1" id="KW-0677">Repeat</keyword>
<dbReference type="PANTHER" id="PTHR24173:SF74">
    <property type="entry name" value="ANKYRIN REPEAT DOMAIN-CONTAINING PROTEIN 16"/>
    <property type="match status" value="1"/>
</dbReference>
<keyword evidence="5" id="KW-1185">Reference proteome</keyword>
<name>A0A844G5J3_9BACT</name>
<gene>
    <name evidence="4" type="ORF">FYJ85_11985</name>
</gene>
<comment type="caution">
    <text evidence="4">The sequence shown here is derived from an EMBL/GenBank/DDBJ whole genome shotgun (WGS) entry which is preliminary data.</text>
</comment>
<evidence type="ECO:0000256" key="1">
    <source>
        <dbReference type="ARBA" id="ARBA00022737"/>
    </source>
</evidence>